<keyword evidence="3" id="KW-0969">Cilium</keyword>
<evidence type="ECO:0000313" key="3">
    <source>
        <dbReference type="EMBL" id="MBU2692939.1"/>
    </source>
</evidence>
<dbReference type="Pfam" id="PF05130">
    <property type="entry name" value="FlgN"/>
    <property type="match status" value="1"/>
</dbReference>
<keyword evidence="3" id="KW-0966">Cell projection</keyword>
<dbReference type="EMBL" id="JAHJDP010000107">
    <property type="protein sequence ID" value="MBU2692939.1"/>
    <property type="molecule type" value="Genomic_DNA"/>
</dbReference>
<accession>A0A948S0G9</accession>
<dbReference type="Proteomes" id="UP000777784">
    <property type="component" value="Unassembled WGS sequence"/>
</dbReference>
<reference evidence="3" key="1">
    <citation type="submission" date="2021-05" db="EMBL/GenBank/DDBJ databases">
        <title>Energy efficiency and biological interactions define the core microbiome of deep oligotrophic groundwater.</title>
        <authorList>
            <person name="Mehrshad M."/>
            <person name="Lopez-Fernandez M."/>
            <person name="Bell E."/>
            <person name="Bernier-Latmani R."/>
            <person name="Bertilsson S."/>
            <person name="Dopson M."/>
        </authorList>
    </citation>
    <scope>NUCLEOTIDE SEQUENCE</scope>
    <source>
        <strain evidence="3">Modern_marine.mb.64</strain>
    </source>
</reference>
<dbReference type="SUPFAM" id="SSF140566">
    <property type="entry name" value="FlgN-like"/>
    <property type="match status" value="1"/>
</dbReference>
<keyword evidence="1" id="KW-1005">Bacterial flagellum biogenesis</keyword>
<evidence type="ECO:0000256" key="2">
    <source>
        <dbReference type="SAM" id="MobiDB-lite"/>
    </source>
</evidence>
<gene>
    <name evidence="3" type="ORF">KJ970_18635</name>
</gene>
<organism evidence="3 4">
    <name type="scientific">Eiseniibacteriota bacterium</name>
    <dbReference type="NCBI Taxonomy" id="2212470"/>
    <lineage>
        <taxon>Bacteria</taxon>
        <taxon>Candidatus Eiseniibacteriota</taxon>
    </lineage>
</organism>
<proteinExistence type="predicted"/>
<evidence type="ECO:0000256" key="1">
    <source>
        <dbReference type="ARBA" id="ARBA00022795"/>
    </source>
</evidence>
<dbReference type="Gene3D" id="1.20.58.300">
    <property type="entry name" value="FlgN-like"/>
    <property type="match status" value="1"/>
</dbReference>
<dbReference type="InterPro" id="IPR007809">
    <property type="entry name" value="FlgN-like"/>
</dbReference>
<sequence length="168" mass="18579">MIPTDRVRRLISILQTEIGQLKTFLIYAGNVQDALVAGKSEGLIKALDQQVGCLDELKVWEQKRRDVVVELTAHFKIPSANSSLSDLLPHLDHQAREELQNLGETCRTMAQQLGKIQRVNALLAEKSLVCVEGLGRTLIDAVLNPPEYGPSGHRPDAKTPPSILDRRA</sequence>
<dbReference type="AlphaFoldDB" id="A0A948S0G9"/>
<dbReference type="GO" id="GO:0044780">
    <property type="term" value="P:bacterial-type flagellum assembly"/>
    <property type="evidence" value="ECO:0007669"/>
    <property type="project" value="InterPro"/>
</dbReference>
<name>A0A948S0G9_UNCEI</name>
<feature type="region of interest" description="Disordered" evidence="2">
    <location>
        <begin position="145"/>
        <end position="168"/>
    </location>
</feature>
<comment type="caution">
    <text evidence="3">The sequence shown here is derived from an EMBL/GenBank/DDBJ whole genome shotgun (WGS) entry which is preliminary data.</text>
</comment>
<protein>
    <submittedName>
        <fullName evidence="3">Flagellar protein FlgN</fullName>
    </submittedName>
</protein>
<keyword evidence="3" id="KW-0282">Flagellum</keyword>
<dbReference type="InterPro" id="IPR036679">
    <property type="entry name" value="FlgN-like_sf"/>
</dbReference>
<evidence type="ECO:0000313" key="4">
    <source>
        <dbReference type="Proteomes" id="UP000777784"/>
    </source>
</evidence>